<feature type="coiled-coil region" evidence="1">
    <location>
        <begin position="277"/>
        <end position="308"/>
    </location>
</feature>
<accession>A0A6H0QY99</accession>
<feature type="region of interest" description="Disordered" evidence="2">
    <location>
        <begin position="563"/>
        <end position="608"/>
    </location>
</feature>
<sequence>MFSHDRGSVRDPGSSDRGARLERTYGCLSVWRVRMLADPGLSGPSRAMLERVRDLYWREAGVFIKDDVEYASNCLMVSFLAEALEIHLYSGGFGRLWRADLAPNGITSFYGYDKYFHRQVCSRYMLEDPDALLVKLETCKKFLLCVLMGGPFVHPSFTYLNMCSSCLMETEHGVEFMEIRLTDVICGHYCFVHPAHVSPPELGEQEKRLDSMDGAQAASTVHGGVSLMADDAMEDLQAGRKNVLDIKSAREAQSAKKADNVEQHAFRTQNMNVLIECARAANKIRKTLARARDLKDQLGKLRASLKEQEAPKYMHEVPLYKWYLAYASLIDLSRLKRDFIVRPSRINVHEALPDSHLYTLRGSRVTVKRAHEYLGYATATDPALSAGVIKQAGIMKNVSTRSLRVSVYNEYLNTIVPPIVKLNLNGYIVPRYGFFKYYESMQFSPGQLTQHRHHLNANIDLKDILGCTFEQGRKLIGANTLGWQYYWLYANLEAYRIMHKLAGHRVGGNPLGISTRSTSLAKYFLVFGITHVALKLKHVFVIEPIQNLYRLFLCWERDVDDDEDDTSTTTTVHTEAASESASSVHSSSTTTTHDDDAPSASQIHYTQAAHSTTTAAATTASSAAAVLPEEPDDSEFY</sequence>
<evidence type="ECO:0000256" key="1">
    <source>
        <dbReference type="SAM" id="Coils"/>
    </source>
</evidence>
<organism evidence="3">
    <name type="scientific">Cyprinid herpesvirus 2</name>
    <name type="common">CyHV-2</name>
    <dbReference type="NCBI Taxonomy" id="317878"/>
    <lineage>
        <taxon>Viruses</taxon>
        <taxon>Duplodnaviria</taxon>
        <taxon>Heunggongvirae</taxon>
        <taxon>Peploviricota</taxon>
        <taxon>Herviviricetes</taxon>
        <taxon>Herpesvirales</taxon>
        <taxon>Alloherpesviridae</taxon>
        <taxon>Cyvirus</taxon>
        <taxon>Cyvirus cyprinidallo2</taxon>
    </lineage>
</organism>
<name>A0A6H0QY99_CYHV2</name>
<dbReference type="EMBL" id="MN593216">
    <property type="protein sequence ID" value="QIV66865.1"/>
    <property type="molecule type" value="Genomic_DNA"/>
</dbReference>
<feature type="region of interest" description="Disordered" evidence="2">
    <location>
        <begin position="618"/>
        <end position="637"/>
    </location>
</feature>
<keyword evidence="1" id="KW-0175">Coiled coil</keyword>
<evidence type="ECO:0000313" key="3">
    <source>
        <dbReference type="EMBL" id="QIV66865.1"/>
    </source>
</evidence>
<proteinExistence type="predicted"/>
<evidence type="ECO:0000256" key="2">
    <source>
        <dbReference type="SAM" id="MobiDB-lite"/>
    </source>
</evidence>
<feature type="compositionally biased region" description="Low complexity" evidence="2">
    <location>
        <begin position="567"/>
        <end position="591"/>
    </location>
</feature>
<reference evidence="3" key="1">
    <citation type="submission" date="2019-10" db="EMBL/GenBank/DDBJ databases">
        <title>The complete genome of Cyprinid herpesvirus 2, a new strain isolated from Allogynogenetic crucian carp.</title>
        <authorList>
            <person name="Jiang Y."/>
            <person name="Wang H."/>
            <person name="Lu L."/>
        </authorList>
    </citation>
    <scope>NUCLEOTIDE SEQUENCE</scope>
    <source>
        <strain evidence="3">YC-01</strain>
    </source>
</reference>
<protein>
    <submittedName>
        <fullName evidence="3">Protein Allo64</fullName>
    </submittedName>
</protein>